<feature type="transmembrane region" description="Helical" evidence="1">
    <location>
        <begin position="15"/>
        <end position="35"/>
    </location>
</feature>
<organism evidence="2">
    <name type="scientific">Longilinea arvoryzae</name>
    <dbReference type="NCBI Taxonomy" id="360412"/>
    <lineage>
        <taxon>Bacteria</taxon>
        <taxon>Bacillati</taxon>
        <taxon>Chloroflexota</taxon>
        <taxon>Anaerolineae</taxon>
        <taxon>Anaerolineales</taxon>
        <taxon>Anaerolineaceae</taxon>
        <taxon>Longilinea</taxon>
    </lineage>
</organism>
<keyword evidence="1" id="KW-1133">Transmembrane helix</keyword>
<feature type="transmembrane region" description="Helical" evidence="1">
    <location>
        <begin position="88"/>
        <end position="112"/>
    </location>
</feature>
<reference evidence="2" key="1">
    <citation type="submission" date="2015-07" db="EMBL/GenBank/DDBJ databases">
        <title>Draft Genome Sequences of Anaerolinea thermolimosa IMO-1, Bellilinea caldifistulae GOMI-1, Leptolinea tardivitalis YMTK-2, Levilinea saccharolytica KIBI-1,Longilinea arvoryzae KOME-1, Previously Described as Members of the Anaerolineaceae (Chloroflexi).</title>
        <authorList>
            <person name="Sekiguchi Y."/>
            <person name="Ohashi A."/>
            <person name="Matsuura N."/>
            <person name="Tourlousse M.D."/>
        </authorList>
    </citation>
    <scope>NUCLEOTIDE SEQUENCE [LARGE SCALE GENOMIC DNA]</scope>
    <source>
        <strain evidence="2">KOME-1</strain>
    </source>
</reference>
<evidence type="ECO:0000256" key="1">
    <source>
        <dbReference type="SAM" id="Phobius"/>
    </source>
</evidence>
<gene>
    <name evidence="2" type="ORF">LARV_03581</name>
</gene>
<proteinExistence type="predicted"/>
<dbReference type="Proteomes" id="UP000055060">
    <property type="component" value="Unassembled WGS sequence"/>
</dbReference>
<keyword evidence="3" id="KW-1185">Reference proteome</keyword>
<sequence>MIDFLNRPGFLGTHAFLLSDISLILILLTAILFTIGRGLIRRNHVEAHRWVQTVAAIINAIVVLGVMINSFFVHILPGLPDKFFEGSYGVTTVHAFVGLIGLVLGIFVVLRGNQLVPQRLRFKNYKWFMRTSYALYMLATLLGVAVYIEAFVIGI</sequence>
<feature type="transmembrane region" description="Helical" evidence="1">
    <location>
        <begin position="56"/>
        <end position="76"/>
    </location>
</feature>
<evidence type="ECO:0000313" key="3">
    <source>
        <dbReference type="Proteomes" id="UP000055060"/>
    </source>
</evidence>
<accession>A0A0S7BJ52</accession>
<keyword evidence="1" id="KW-0812">Transmembrane</keyword>
<name>A0A0S7BJ52_9CHLR</name>
<feature type="transmembrane region" description="Helical" evidence="1">
    <location>
        <begin position="133"/>
        <end position="153"/>
    </location>
</feature>
<dbReference type="RefSeq" id="WP_075074938.1">
    <property type="nucleotide sequence ID" value="NZ_DF967972.1"/>
</dbReference>
<dbReference type="Pfam" id="PF04238">
    <property type="entry name" value="DUF420"/>
    <property type="match status" value="1"/>
</dbReference>
<dbReference type="AlphaFoldDB" id="A0A0S7BJ52"/>
<dbReference type="InterPro" id="IPR007352">
    <property type="entry name" value="DUF420"/>
</dbReference>
<evidence type="ECO:0000313" key="2">
    <source>
        <dbReference type="EMBL" id="GAP15789.1"/>
    </source>
</evidence>
<dbReference type="EMBL" id="DF967972">
    <property type="protein sequence ID" value="GAP15789.1"/>
    <property type="molecule type" value="Genomic_DNA"/>
</dbReference>
<keyword evidence="1" id="KW-0472">Membrane</keyword>
<dbReference type="OrthoDB" id="158255at2"/>
<protein>
    <submittedName>
        <fullName evidence="2">Predicted membrane protein</fullName>
    </submittedName>
</protein>